<reference evidence="1 2" key="1">
    <citation type="submission" date="2019-06" db="EMBL/GenBank/DDBJ databases">
        <title>Sequencing the genomes of 1000 actinobacteria strains.</title>
        <authorList>
            <person name="Klenk H.-P."/>
        </authorList>
    </citation>
    <scope>NUCLEOTIDE SEQUENCE [LARGE SCALE GENOMIC DNA]</scope>
    <source>
        <strain evidence="1 2">DSM 24617</strain>
    </source>
</reference>
<protein>
    <submittedName>
        <fullName evidence="1">Uncharacterized protein DUF664</fullName>
    </submittedName>
</protein>
<dbReference type="Pfam" id="PF04978">
    <property type="entry name" value="MST"/>
    <property type="match status" value="1"/>
</dbReference>
<proteinExistence type="predicted"/>
<dbReference type="SUPFAM" id="SSF109854">
    <property type="entry name" value="DinB/YfiT-like putative metalloenzymes"/>
    <property type="match status" value="1"/>
</dbReference>
<dbReference type="Gene3D" id="1.20.120.450">
    <property type="entry name" value="dinb family like domain"/>
    <property type="match status" value="1"/>
</dbReference>
<dbReference type="RefSeq" id="WP_211344521.1">
    <property type="nucleotide sequence ID" value="NZ_CAJTBP010000001.1"/>
</dbReference>
<comment type="caution">
    <text evidence="1">The sequence shown here is derived from an EMBL/GenBank/DDBJ whole genome shotgun (WGS) entry which is preliminary data.</text>
</comment>
<name>A0A542X9S3_9MICO</name>
<dbReference type="AlphaFoldDB" id="A0A542X9S3"/>
<organism evidence="1 2">
    <name type="scientific">Barrientosiimonas humi</name>
    <dbReference type="NCBI Taxonomy" id="999931"/>
    <lineage>
        <taxon>Bacteria</taxon>
        <taxon>Bacillati</taxon>
        <taxon>Actinomycetota</taxon>
        <taxon>Actinomycetes</taxon>
        <taxon>Micrococcales</taxon>
        <taxon>Dermacoccaceae</taxon>
        <taxon>Barrientosiimonas</taxon>
    </lineage>
</organism>
<keyword evidence="2" id="KW-1185">Reference proteome</keyword>
<dbReference type="InterPro" id="IPR034660">
    <property type="entry name" value="DinB/YfiT-like"/>
</dbReference>
<evidence type="ECO:0000313" key="2">
    <source>
        <dbReference type="Proteomes" id="UP000318336"/>
    </source>
</evidence>
<dbReference type="Proteomes" id="UP000318336">
    <property type="component" value="Unassembled WGS sequence"/>
</dbReference>
<dbReference type="EMBL" id="VFOK01000001">
    <property type="protein sequence ID" value="TQL32544.1"/>
    <property type="molecule type" value="Genomic_DNA"/>
</dbReference>
<evidence type="ECO:0000313" key="1">
    <source>
        <dbReference type="EMBL" id="TQL32544.1"/>
    </source>
</evidence>
<gene>
    <name evidence="1" type="ORF">FB554_0670</name>
</gene>
<dbReference type="InterPro" id="IPR007061">
    <property type="entry name" value="MST-like"/>
</dbReference>
<accession>A0A542X9S3</accession>
<sequence>MNGGPAVPLDDVRTHVDRALRGMAATLRDLGDDLANVRPDLPGANSPYAIVTHCLGVMEFWGGQVLADRVVERDREAEFVATGAVAPLLERMEQQRARFERDLAGFDGAAPPRGPIPDRDQADMPEFTATQGGVLLHVLEELVQHRGQLDVTADLVRPRT</sequence>